<reference evidence="3 4" key="1">
    <citation type="submission" date="2019-07" db="EMBL/GenBank/DDBJ databases">
        <title>Finished genome of Venturia effusa.</title>
        <authorList>
            <person name="Young C.A."/>
            <person name="Cox M.P."/>
            <person name="Ganley A.R.D."/>
            <person name="David W.J."/>
        </authorList>
    </citation>
    <scope>NUCLEOTIDE SEQUENCE [LARGE SCALE GENOMIC DNA]</scope>
    <source>
        <strain evidence="4">albino</strain>
    </source>
</reference>
<dbReference type="OrthoDB" id="4838853at2759"/>
<keyword evidence="4" id="KW-1185">Reference proteome</keyword>
<sequence>MGAITELPYSLHTRYASIAIAWTVIIIPPVLLNLGLFYGLWYGTRMDRMLVLTLPTAILGVFTVVAIFERIWKLIRPSPEYRPLGSPRYGLDIFQWGYFFALLCISTLITSTLARDDKDNDHHAFQIRLLSLPAALLMFVVATLTFLSLLLNWLEIRIPFRFGSVGKGNILRPAICYIVEDVVAVDGEGGMDYRQAFNARYEESRLFREMIWKLSFAWMMGFYLMAIVLTILVMTLPVAAVYAVGWAAPFPVAGLMAAATIPYVQKELNEEREEQEYDREDRERLFDESPDAPLLNCERTPLLSASR</sequence>
<feature type="transmembrane region" description="Helical" evidence="2">
    <location>
        <begin position="240"/>
        <end position="264"/>
    </location>
</feature>
<dbReference type="AlphaFoldDB" id="A0A517L6G5"/>
<protein>
    <submittedName>
        <fullName evidence="3">Uncharacterized protein</fullName>
    </submittedName>
</protein>
<proteinExistence type="predicted"/>
<feature type="transmembrane region" description="Helical" evidence="2">
    <location>
        <begin position="134"/>
        <end position="154"/>
    </location>
</feature>
<dbReference type="STRING" id="50376.A0A517L6G5"/>
<feature type="transmembrane region" description="Helical" evidence="2">
    <location>
        <begin position="49"/>
        <end position="72"/>
    </location>
</feature>
<name>A0A517L6G5_9PEZI</name>
<evidence type="ECO:0000256" key="1">
    <source>
        <dbReference type="SAM" id="MobiDB-lite"/>
    </source>
</evidence>
<feature type="transmembrane region" description="Helical" evidence="2">
    <location>
        <begin position="93"/>
        <end position="114"/>
    </location>
</feature>
<dbReference type="EMBL" id="CP042189">
    <property type="protein sequence ID" value="QDS71229.1"/>
    <property type="molecule type" value="Genomic_DNA"/>
</dbReference>
<evidence type="ECO:0000313" key="4">
    <source>
        <dbReference type="Proteomes" id="UP000316270"/>
    </source>
</evidence>
<accession>A0A517L6G5</accession>
<feature type="transmembrane region" description="Helical" evidence="2">
    <location>
        <begin position="214"/>
        <end position="234"/>
    </location>
</feature>
<dbReference type="PANTHER" id="PTHR42024:SF1">
    <property type="entry name" value="AMINO ACID PERMEASE_ SLC12A DOMAIN-CONTAINING PROTEIN"/>
    <property type="match status" value="1"/>
</dbReference>
<evidence type="ECO:0000256" key="2">
    <source>
        <dbReference type="SAM" id="Phobius"/>
    </source>
</evidence>
<keyword evidence="2" id="KW-0472">Membrane</keyword>
<dbReference type="PANTHER" id="PTHR42024">
    <property type="entry name" value="AMINO ACID PERMEASE_ SLC12A DOMAIN-CONTAINING PROTEIN"/>
    <property type="match status" value="1"/>
</dbReference>
<feature type="region of interest" description="Disordered" evidence="1">
    <location>
        <begin position="270"/>
        <end position="307"/>
    </location>
</feature>
<keyword evidence="2" id="KW-1133">Transmembrane helix</keyword>
<gene>
    <name evidence="3" type="ORF">FKW77_010442</name>
</gene>
<dbReference type="Proteomes" id="UP000316270">
    <property type="component" value="Chromosome 5"/>
</dbReference>
<evidence type="ECO:0000313" key="3">
    <source>
        <dbReference type="EMBL" id="QDS71229.1"/>
    </source>
</evidence>
<feature type="transmembrane region" description="Helical" evidence="2">
    <location>
        <begin position="20"/>
        <end position="43"/>
    </location>
</feature>
<keyword evidence="2" id="KW-0812">Transmembrane</keyword>
<organism evidence="3 4">
    <name type="scientific">Venturia effusa</name>
    <dbReference type="NCBI Taxonomy" id="50376"/>
    <lineage>
        <taxon>Eukaryota</taxon>
        <taxon>Fungi</taxon>
        <taxon>Dikarya</taxon>
        <taxon>Ascomycota</taxon>
        <taxon>Pezizomycotina</taxon>
        <taxon>Dothideomycetes</taxon>
        <taxon>Pleosporomycetidae</taxon>
        <taxon>Venturiales</taxon>
        <taxon>Venturiaceae</taxon>
        <taxon>Venturia</taxon>
    </lineage>
</organism>